<dbReference type="OrthoDB" id="301924at2759"/>
<feature type="region of interest" description="Disordered" evidence="2">
    <location>
        <begin position="408"/>
        <end position="457"/>
    </location>
</feature>
<gene>
    <name evidence="3" type="ORF">PPERSA_00825</name>
</gene>
<name>A0A0V0QM49_PSEPJ</name>
<keyword evidence="1" id="KW-0175">Coiled coil</keyword>
<accession>A0A0V0QM49</accession>
<feature type="region of interest" description="Disordered" evidence="2">
    <location>
        <begin position="1"/>
        <end position="20"/>
    </location>
</feature>
<feature type="coiled-coil region" evidence="1">
    <location>
        <begin position="136"/>
        <end position="326"/>
    </location>
</feature>
<dbReference type="Proteomes" id="UP000054937">
    <property type="component" value="Unassembled WGS sequence"/>
</dbReference>
<dbReference type="EMBL" id="LDAU01000137">
    <property type="protein sequence ID" value="KRX03302.1"/>
    <property type="molecule type" value="Genomic_DNA"/>
</dbReference>
<keyword evidence="4" id="KW-1185">Reference proteome</keyword>
<protein>
    <submittedName>
        <fullName evidence="3">Uncharacterized protein</fullName>
    </submittedName>
</protein>
<evidence type="ECO:0000313" key="3">
    <source>
        <dbReference type="EMBL" id="KRX03302.1"/>
    </source>
</evidence>
<reference evidence="3 4" key="1">
    <citation type="journal article" date="2015" name="Sci. Rep.">
        <title>Genome of the facultative scuticociliatosis pathogen Pseudocohnilembus persalinus provides insight into its virulence through horizontal gene transfer.</title>
        <authorList>
            <person name="Xiong J."/>
            <person name="Wang G."/>
            <person name="Cheng J."/>
            <person name="Tian M."/>
            <person name="Pan X."/>
            <person name="Warren A."/>
            <person name="Jiang C."/>
            <person name="Yuan D."/>
            <person name="Miao W."/>
        </authorList>
    </citation>
    <scope>NUCLEOTIDE SEQUENCE [LARGE SCALE GENOMIC DNA]</scope>
    <source>
        <strain evidence="3">36N120E</strain>
    </source>
</reference>
<evidence type="ECO:0000256" key="1">
    <source>
        <dbReference type="SAM" id="Coils"/>
    </source>
</evidence>
<dbReference type="InParanoid" id="A0A0V0QM49"/>
<sequence>MSYSQSPQAQAYPNSGSLQQQQPLRENNFIQNQQIIHEHQSSVSPLNQHGIQNNANNYVRDYIQTTQPYQGSGLGGISSIKNEFSGNQIRDKTVVNNLDPSNPKDLQLKNYLTGMEDKVLAQLTLIDTLTLENSKLKTAQSRMEATNDQYKDTLKKMYLKNQEQEKLIEQMRRDYKDRDSDYDKLNNFNQELNNDLKNILVDREILEKRLVEGDKKYDYDIKSLTAQLGDKNEELADMKKKINQVLEIKRRLEEENETLKFSLDNQRQKTEAEIREKQIKLEQLERAFQENMEVKNQEISGYQDKIREAELEIRRLMDQNKNYAHELTVLSKDIRYRDYQSKQMQRSPNKGSGTQFRQTLNQSRQFNNTQGFGSGLVSDEVYENNNQQQQNPLQQQDYQPQNLQENYEYGQGQGFDGNSNQFGGSNLNFQNTGGSQMARMSNNGNRSQIQTKGKSNQAKNSFLESIMDLAEKNQNKRLKQLLMDLWKNKAELKRRDRQNKVLVNLKYGGQGDQGGQGQGSQIKGFEQMSQKNNEVLIQFSSFGDSIIGIMSYTRTNISNLAFEIFGKSIQQANDKQLNALNLFMANMSEIKDKYWKGLILVLEVYSKMRRVLKDLYNYINHKPQYDELHQKVQLSLGKLDKNQADLRNNLNKYLESTIAHTIQKKAIDKLDKNRDFIFLFRLLTIKYRIRYPMRGKEFKVDLDLEIALDHKIAAGLKTLLVQN</sequence>
<comment type="caution">
    <text evidence="3">The sequence shown here is derived from an EMBL/GenBank/DDBJ whole genome shotgun (WGS) entry which is preliminary data.</text>
</comment>
<feature type="compositionally biased region" description="Polar residues" evidence="2">
    <location>
        <begin position="416"/>
        <end position="457"/>
    </location>
</feature>
<proteinExistence type="predicted"/>
<evidence type="ECO:0000313" key="4">
    <source>
        <dbReference type="Proteomes" id="UP000054937"/>
    </source>
</evidence>
<organism evidence="3 4">
    <name type="scientific">Pseudocohnilembus persalinus</name>
    <name type="common">Ciliate</name>
    <dbReference type="NCBI Taxonomy" id="266149"/>
    <lineage>
        <taxon>Eukaryota</taxon>
        <taxon>Sar</taxon>
        <taxon>Alveolata</taxon>
        <taxon>Ciliophora</taxon>
        <taxon>Intramacronucleata</taxon>
        <taxon>Oligohymenophorea</taxon>
        <taxon>Scuticociliatia</taxon>
        <taxon>Philasterida</taxon>
        <taxon>Pseudocohnilembidae</taxon>
        <taxon>Pseudocohnilembus</taxon>
    </lineage>
</organism>
<evidence type="ECO:0000256" key="2">
    <source>
        <dbReference type="SAM" id="MobiDB-lite"/>
    </source>
</evidence>
<dbReference type="OMA" id="MEATNDQ"/>
<dbReference type="AlphaFoldDB" id="A0A0V0QM49"/>